<keyword evidence="10" id="KW-1185">Reference proteome</keyword>
<dbReference type="AlphaFoldDB" id="G9WMF3"/>
<organism evidence="9 10">
    <name type="scientific">Oribacterium parvum ACB1</name>
    <dbReference type="NCBI Taxonomy" id="796943"/>
    <lineage>
        <taxon>Bacteria</taxon>
        <taxon>Bacillati</taxon>
        <taxon>Bacillota</taxon>
        <taxon>Clostridia</taxon>
        <taxon>Lachnospirales</taxon>
        <taxon>Lachnospiraceae</taxon>
        <taxon>Oribacterium</taxon>
    </lineage>
</organism>
<keyword evidence="4 7" id="KW-0812">Transmembrane</keyword>
<comment type="caution">
    <text evidence="9">The sequence shown here is derived from an EMBL/GenBank/DDBJ whole genome shotgun (WGS) entry which is preliminary data.</text>
</comment>
<dbReference type="PATRIC" id="fig|796943.3.peg.931"/>
<feature type="transmembrane region" description="Helical" evidence="7">
    <location>
        <begin position="77"/>
        <end position="98"/>
    </location>
</feature>
<evidence type="ECO:0000256" key="7">
    <source>
        <dbReference type="RuleBase" id="RU363032"/>
    </source>
</evidence>
<evidence type="ECO:0000256" key="2">
    <source>
        <dbReference type="ARBA" id="ARBA00022448"/>
    </source>
</evidence>
<evidence type="ECO:0000256" key="4">
    <source>
        <dbReference type="ARBA" id="ARBA00022692"/>
    </source>
</evidence>
<sequence length="232" mass="26913">MVWELFTRLVDNSFLLVGPMEAFRHIFLFVEKAAFFRILSFSSFRILSAYFLAFILALTLALFSYRHKFFENLIQPPLFLLRSLPVASFVIILLFFIGRANLSFFISFWMSFPIFYFNFLEGLKKLDKDILEMANVFRLSPWNRFRYILIPGIYPQMLSSAKLAMGLSWKSGIAAELIGQVRNSIGYQLMDAKVSLEMGEVFAWSIIMIALSKFFELLVLYVLKKAFSKGST</sequence>
<proteinExistence type="inferred from homology"/>
<dbReference type="STRING" id="796943.HMPREF9625_00536"/>
<dbReference type="SUPFAM" id="SSF161098">
    <property type="entry name" value="MetI-like"/>
    <property type="match status" value="1"/>
</dbReference>
<dbReference type="InterPro" id="IPR035906">
    <property type="entry name" value="MetI-like_sf"/>
</dbReference>
<evidence type="ECO:0000256" key="5">
    <source>
        <dbReference type="ARBA" id="ARBA00022989"/>
    </source>
</evidence>
<name>G9WMF3_9FIRM</name>
<evidence type="ECO:0000256" key="3">
    <source>
        <dbReference type="ARBA" id="ARBA00022475"/>
    </source>
</evidence>
<comment type="similarity">
    <text evidence="7">Belongs to the binding-protein-dependent transport system permease family.</text>
</comment>
<dbReference type="Proteomes" id="UP000018461">
    <property type="component" value="Unassembled WGS sequence"/>
</dbReference>
<evidence type="ECO:0000259" key="8">
    <source>
        <dbReference type="PROSITE" id="PS50928"/>
    </source>
</evidence>
<evidence type="ECO:0000256" key="1">
    <source>
        <dbReference type="ARBA" id="ARBA00004651"/>
    </source>
</evidence>
<feature type="transmembrane region" description="Helical" evidence="7">
    <location>
        <begin position="201"/>
        <end position="223"/>
    </location>
</feature>
<evidence type="ECO:0000256" key="6">
    <source>
        <dbReference type="ARBA" id="ARBA00023136"/>
    </source>
</evidence>
<dbReference type="GO" id="GO:0055085">
    <property type="term" value="P:transmembrane transport"/>
    <property type="evidence" value="ECO:0007669"/>
    <property type="project" value="InterPro"/>
</dbReference>
<reference evidence="9" key="1">
    <citation type="submission" date="2011-08" db="EMBL/GenBank/DDBJ databases">
        <authorList>
            <consortium name="The Broad Institute Genome Sequencing Platform"/>
            <person name="Earl A."/>
            <person name="Ward D."/>
            <person name="Feldgarden M."/>
            <person name="Gevers D."/>
            <person name="Sizova M."/>
            <person name="Hazen A."/>
            <person name="Epstein S."/>
            <person name="Young S.K."/>
            <person name="Zeng Q."/>
            <person name="Gargeya S."/>
            <person name="Fitzgerald M."/>
            <person name="Haas B."/>
            <person name="Abouelleil A."/>
            <person name="Alvarado L."/>
            <person name="Arachchi H.M."/>
            <person name="Berlin A."/>
            <person name="Brown A."/>
            <person name="Chapman S.B."/>
            <person name="Chen Z."/>
            <person name="Dunbar C."/>
            <person name="Freedman E."/>
            <person name="Gearin G."/>
            <person name="Gellesch M."/>
            <person name="Goldberg J."/>
            <person name="Griggs A."/>
            <person name="Gujja S."/>
            <person name="Heiman D."/>
            <person name="Howarth C."/>
            <person name="Larson L."/>
            <person name="Lui A."/>
            <person name="MacDonald P.J.P."/>
            <person name="Montmayeur A."/>
            <person name="Murphy C."/>
            <person name="Neiman D."/>
            <person name="Pearson M."/>
            <person name="Priest M."/>
            <person name="Roberts A."/>
            <person name="Saif S."/>
            <person name="Shea T."/>
            <person name="Shenoy N."/>
            <person name="Sisk P."/>
            <person name="Stolte C."/>
            <person name="Sykes S."/>
            <person name="Wortman J."/>
            <person name="Nusbaum C."/>
            <person name="Birren B."/>
        </authorList>
    </citation>
    <scope>NUCLEOTIDE SEQUENCE</scope>
    <source>
        <strain evidence="9">ACB1</strain>
    </source>
</reference>
<dbReference type="Gene3D" id="1.10.3720.10">
    <property type="entry name" value="MetI-like"/>
    <property type="match status" value="1"/>
</dbReference>
<dbReference type="Pfam" id="PF00528">
    <property type="entry name" value="BPD_transp_1"/>
    <property type="match status" value="1"/>
</dbReference>
<keyword evidence="5 7" id="KW-1133">Transmembrane helix</keyword>
<comment type="subcellular location">
    <subcellularLocation>
        <location evidence="1 7">Cell membrane</location>
        <topology evidence="1 7">Multi-pass membrane protein</topology>
    </subcellularLocation>
</comment>
<accession>G9WMF3</accession>
<evidence type="ECO:0000313" key="10">
    <source>
        <dbReference type="Proteomes" id="UP000018461"/>
    </source>
</evidence>
<keyword evidence="6 7" id="KW-0472">Membrane</keyword>
<feature type="transmembrane region" description="Helical" evidence="7">
    <location>
        <begin position="46"/>
        <end position="65"/>
    </location>
</feature>
<keyword evidence="2 7" id="KW-0813">Transport</keyword>
<protein>
    <recommendedName>
        <fullName evidence="8">ABC transmembrane type-1 domain-containing protein</fullName>
    </recommendedName>
</protein>
<feature type="domain" description="ABC transmembrane type-1" evidence="8">
    <location>
        <begin position="39"/>
        <end position="219"/>
    </location>
</feature>
<gene>
    <name evidence="9" type="ORF">HMPREF9625_00536</name>
</gene>
<keyword evidence="3" id="KW-1003">Cell membrane</keyword>
<dbReference type="PANTHER" id="PTHR30151:SF0">
    <property type="entry name" value="ABC TRANSPORTER PERMEASE PROTEIN MJ0413-RELATED"/>
    <property type="match status" value="1"/>
</dbReference>
<dbReference type="EMBL" id="AFZC02000003">
    <property type="protein sequence ID" value="EHL11706.1"/>
    <property type="molecule type" value="Genomic_DNA"/>
</dbReference>
<dbReference type="GO" id="GO:0005886">
    <property type="term" value="C:plasma membrane"/>
    <property type="evidence" value="ECO:0007669"/>
    <property type="project" value="UniProtKB-SubCell"/>
</dbReference>
<dbReference type="CDD" id="cd06261">
    <property type="entry name" value="TM_PBP2"/>
    <property type="match status" value="1"/>
</dbReference>
<reference evidence="9" key="2">
    <citation type="submission" date="2013-03" db="EMBL/GenBank/DDBJ databases">
        <title>The Genome Sequence of Oribacterium sp. ACB1.</title>
        <authorList>
            <consortium name="The Broad Institute Genomics Platform"/>
            <consortium name="The Broad Institute Genome Sequencing Center for Infectious Disease"/>
            <person name="Earl A."/>
            <person name="Ward D."/>
            <person name="Feldgarden M."/>
            <person name="Gevers D."/>
            <person name="Sizova M."/>
            <person name="Hazen A."/>
            <person name="Epstein S."/>
            <person name="Walker B."/>
            <person name="Young S."/>
            <person name="Zeng Q."/>
            <person name="Gargeya S."/>
            <person name="Fitzgerald M."/>
            <person name="Haas B."/>
            <person name="Abouelleil A."/>
            <person name="Allen A.W."/>
            <person name="Alvarado L."/>
            <person name="Arachchi H.M."/>
            <person name="Berlin A.M."/>
            <person name="Chapman S.B."/>
            <person name="Gainer-Dewar J."/>
            <person name="Goldberg J."/>
            <person name="Griggs A."/>
            <person name="Gujja S."/>
            <person name="Hansen M."/>
            <person name="Howarth C."/>
            <person name="Imamovic A."/>
            <person name="Ireland A."/>
            <person name="Larimer J."/>
            <person name="McCowan C."/>
            <person name="Murphy C."/>
            <person name="Pearson M."/>
            <person name="Poon T.W."/>
            <person name="Priest M."/>
            <person name="Roberts A."/>
            <person name="Saif S."/>
            <person name="Shea T."/>
            <person name="Sisk P."/>
            <person name="Sykes S."/>
            <person name="Wortman J."/>
            <person name="Nusbaum C."/>
            <person name="Birren B."/>
        </authorList>
    </citation>
    <scope>NUCLEOTIDE SEQUENCE [LARGE SCALE GENOMIC DNA]</scope>
    <source>
        <strain evidence="9">ACB1</strain>
    </source>
</reference>
<dbReference type="InterPro" id="IPR000515">
    <property type="entry name" value="MetI-like"/>
</dbReference>
<dbReference type="PROSITE" id="PS50928">
    <property type="entry name" value="ABC_TM1"/>
    <property type="match status" value="1"/>
</dbReference>
<dbReference type="HOGENOM" id="CLU_046113_4_2_9"/>
<evidence type="ECO:0000313" key="9">
    <source>
        <dbReference type="EMBL" id="EHL11706.1"/>
    </source>
</evidence>
<dbReference type="PANTHER" id="PTHR30151">
    <property type="entry name" value="ALKANE SULFONATE ABC TRANSPORTER-RELATED, MEMBRANE SUBUNIT"/>
    <property type="match status" value="1"/>
</dbReference>
<feature type="transmembrane region" description="Helical" evidence="7">
    <location>
        <begin position="104"/>
        <end position="123"/>
    </location>
</feature>